<evidence type="ECO:0000256" key="1">
    <source>
        <dbReference type="SAM" id="Phobius"/>
    </source>
</evidence>
<name>W7KKC8_9CREN</name>
<evidence type="ECO:0000313" key="3">
    <source>
        <dbReference type="Proteomes" id="UP000054284"/>
    </source>
</evidence>
<keyword evidence="1" id="KW-1133">Transmembrane helix</keyword>
<comment type="caution">
    <text evidence="2">The sequence shown here is derived from an EMBL/GenBank/DDBJ whole genome shotgun (WGS) entry which is preliminary data.</text>
</comment>
<organism evidence="2 3">
    <name type="scientific">Candidatus Aramenus sulfurataquae</name>
    <dbReference type="NCBI Taxonomy" id="1326980"/>
    <lineage>
        <taxon>Archaea</taxon>
        <taxon>Thermoproteota</taxon>
        <taxon>Thermoprotei</taxon>
        <taxon>Sulfolobales</taxon>
        <taxon>Sulfolobaceae</taxon>
        <taxon>Candidatus Aramenus</taxon>
    </lineage>
</organism>
<keyword evidence="1" id="KW-0472">Membrane</keyword>
<dbReference type="EMBL" id="ASRH01000002">
    <property type="protein sequence ID" value="EWG07835.1"/>
    <property type="molecule type" value="Genomic_DNA"/>
</dbReference>
<accession>W7KKC8</accession>
<dbReference type="Proteomes" id="UP000054284">
    <property type="component" value="Unassembled WGS sequence"/>
</dbReference>
<protein>
    <submittedName>
        <fullName evidence="2">Uncharacterized protein</fullName>
    </submittedName>
</protein>
<keyword evidence="1" id="KW-0812">Transmembrane</keyword>
<reference evidence="2 3" key="1">
    <citation type="journal article" date="2014" name="Genome Announc.">
        <title>Draft Genome Sequence of the Sulfolobales Archaeon AZ1, Obtained through Metagenomic Analysis of a Mexican Hot Spring.</title>
        <authorList>
            <person name="Servin-Garciduenas L.E."/>
            <person name="Martinez-Romero E."/>
        </authorList>
    </citation>
    <scope>NUCLEOTIDE SEQUENCE [LARGE SCALE GENOMIC DNA]</scope>
    <source>
        <strain evidence="2">AZ1-illumnia</strain>
    </source>
</reference>
<proteinExistence type="predicted"/>
<gene>
    <name evidence="2" type="ORF">ASUL_02289</name>
</gene>
<evidence type="ECO:0000313" key="2">
    <source>
        <dbReference type="EMBL" id="EWG07835.1"/>
    </source>
</evidence>
<keyword evidence="3" id="KW-1185">Reference proteome</keyword>
<feature type="transmembrane region" description="Helical" evidence="1">
    <location>
        <begin position="90"/>
        <end position="110"/>
    </location>
</feature>
<sequence length="126" mass="14445">MLVNYTNGTYVYEGSQNIQGVTLKYFYFVNSTSVPSKIEIFQYSVTGELVSKTMYKLISSNLINPDVTLYIPSNLTHAKTIKIVFEGPDYYLGEYVVSFNLIAIPTIIFLKRNFLGKFLRLTYIHS</sequence>
<dbReference type="AlphaFoldDB" id="W7KKC8"/>